<dbReference type="FunFam" id="2.120.10.30:FF:000045">
    <property type="entry name" value="Blast:Protein yellow"/>
    <property type="match status" value="1"/>
</dbReference>
<dbReference type="SMR" id="A0A0M3QVJ2"/>
<dbReference type="AlphaFoldDB" id="A0A0M3QVJ2"/>
<dbReference type="EMBL" id="CP012524">
    <property type="protein sequence ID" value="ALC42499.1"/>
    <property type="molecule type" value="Genomic_DNA"/>
</dbReference>
<feature type="signal peptide" evidence="6">
    <location>
        <begin position="1"/>
        <end position="24"/>
    </location>
</feature>
<dbReference type="PANTHER" id="PTHR10009:SF7">
    <property type="entry name" value="GH10609P-RELATED"/>
    <property type="match status" value="1"/>
</dbReference>
<evidence type="ECO:0000313" key="7">
    <source>
        <dbReference type="EMBL" id="ALC42499.1"/>
    </source>
</evidence>
<keyword evidence="4 6" id="KW-0732">Signal</keyword>
<dbReference type="GO" id="GO:0005576">
    <property type="term" value="C:extracellular region"/>
    <property type="evidence" value="ECO:0007669"/>
    <property type="project" value="UniProtKB-SubCell"/>
</dbReference>
<proteinExistence type="inferred from homology"/>
<dbReference type="PROSITE" id="PS51257">
    <property type="entry name" value="PROKAR_LIPOPROTEIN"/>
    <property type="match status" value="1"/>
</dbReference>
<dbReference type="InterPro" id="IPR011042">
    <property type="entry name" value="6-blade_b-propeller_TolB-like"/>
</dbReference>
<evidence type="ECO:0000256" key="5">
    <source>
        <dbReference type="ARBA" id="ARBA00023180"/>
    </source>
</evidence>
<evidence type="ECO:0000313" key="8">
    <source>
        <dbReference type="Proteomes" id="UP000494163"/>
    </source>
</evidence>
<dbReference type="OrthoDB" id="8184345at2759"/>
<gene>
    <name evidence="7" type="ORF">Dbus_chr2Rg2078</name>
</gene>
<evidence type="ECO:0000256" key="1">
    <source>
        <dbReference type="ARBA" id="ARBA00004613"/>
    </source>
</evidence>
<dbReference type="PANTHER" id="PTHR10009">
    <property type="entry name" value="PROTEIN YELLOW-RELATED"/>
    <property type="match status" value="1"/>
</dbReference>
<comment type="similarity">
    <text evidence="2">Belongs to the major royal jelly protein family.</text>
</comment>
<protein>
    <submittedName>
        <fullName evidence="7">Yellow-d</fullName>
    </submittedName>
</protein>
<dbReference type="Pfam" id="PF03022">
    <property type="entry name" value="MRJP"/>
    <property type="match status" value="1"/>
</dbReference>
<sequence length="390" mass="44778">MLRLTVRLILWLQLIQVSWVSVYGCEPFGPRPRRGLETVKQWRRLEFGFANAQDRLKAEAAGNLQPEVSTPVDVDVHYKVNGQRRIFVTIPRFGKGVPYTLALVTDQQTRNGPVLMPYPNFAWHNNNNNCDSITSVYNVAISECNELWVMDSGIIDGQQICPPQLLKFDLSNDRLLHRFRLPNNTYIPHASLLIAPNLLVQDPPPCGKCKHTMIYIPDCRFHGLVMYDHQINAAWRAEHRFMYPDPDYGRYTIAGESFTLMNGIFAASNDKRNLYFHPKASVSEYAVPLSVLNRRENWANSVDAMEDQFKLLGKRNSQCAASAMDSHNNLYCVNFNPIQLFAWNTKTPYTKRYFINLPGNASELEFVSGIKVVRNPMGQEELWLCSIRFQ</sequence>
<keyword evidence="3" id="KW-0964">Secreted</keyword>
<reference evidence="7 8" key="1">
    <citation type="submission" date="2015-08" db="EMBL/GenBank/DDBJ databases">
        <title>Ancestral chromatin configuration constrains chromatin evolution on differentiating sex chromosomes in Drosophila.</title>
        <authorList>
            <person name="Zhou Q."/>
            <person name="Bachtrog D."/>
        </authorList>
    </citation>
    <scope>NUCLEOTIDE SEQUENCE [LARGE SCALE GENOMIC DNA]</scope>
    <source>
        <tissue evidence="7">Whole larvae</tissue>
    </source>
</reference>
<feature type="non-terminal residue" evidence="7">
    <location>
        <position position="390"/>
    </location>
</feature>
<dbReference type="STRING" id="30019.A0A0M3QVJ2"/>
<evidence type="ECO:0000256" key="2">
    <source>
        <dbReference type="ARBA" id="ARBA00009127"/>
    </source>
</evidence>
<dbReference type="Proteomes" id="UP000494163">
    <property type="component" value="Chromosome 2R"/>
</dbReference>
<comment type="subcellular location">
    <subcellularLocation>
        <location evidence="1">Secreted</location>
    </subcellularLocation>
</comment>
<dbReference type="Gene3D" id="2.120.10.30">
    <property type="entry name" value="TolB, C-terminal domain"/>
    <property type="match status" value="1"/>
</dbReference>
<dbReference type="InterPro" id="IPR017996">
    <property type="entry name" value="MRJP/yellow-related"/>
</dbReference>
<evidence type="ECO:0000256" key="4">
    <source>
        <dbReference type="ARBA" id="ARBA00022729"/>
    </source>
</evidence>
<feature type="chain" id="PRO_5005788021" evidence="6">
    <location>
        <begin position="25"/>
        <end position="390"/>
    </location>
</feature>
<evidence type="ECO:0000256" key="6">
    <source>
        <dbReference type="SAM" id="SignalP"/>
    </source>
</evidence>
<organism evidence="7 8">
    <name type="scientific">Drosophila busckii</name>
    <name type="common">Fruit fly</name>
    <dbReference type="NCBI Taxonomy" id="30019"/>
    <lineage>
        <taxon>Eukaryota</taxon>
        <taxon>Metazoa</taxon>
        <taxon>Ecdysozoa</taxon>
        <taxon>Arthropoda</taxon>
        <taxon>Hexapoda</taxon>
        <taxon>Insecta</taxon>
        <taxon>Pterygota</taxon>
        <taxon>Neoptera</taxon>
        <taxon>Endopterygota</taxon>
        <taxon>Diptera</taxon>
        <taxon>Brachycera</taxon>
        <taxon>Muscomorpha</taxon>
        <taxon>Ephydroidea</taxon>
        <taxon>Drosophilidae</taxon>
        <taxon>Drosophila</taxon>
    </lineage>
</organism>
<keyword evidence="8" id="KW-1185">Reference proteome</keyword>
<accession>A0A0M3QVJ2</accession>
<name>A0A0M3QVJ2_DROBS</name>
<evidence type="ECO:0000256" key="3">
    <source>
        <dbReference type="ARBA" id="ARBA00022525"/>
    </source>
</evidence>
<keyword evidence="5" id="KW-0325">Glycoprotein</keyword>